<feature type="domain" description="Major capsid protein N-terminal" evidence="2">
    <location>
        <begin position="25"/>
        <end position="207"/>
    </location>
</feature>
<name>A0A6C0DYU8_9ZZZZ</name>
<dbReference type="InterPro" id="IPR031654">
    <property type="entry name" value="Capsid_N"/>
</dbReference>
<organism evidence="3">
    <name type="scientific">viral metagenome</name>
    <dbReference type="NCBI Taxonomy" id="1070528"/>
    <lineage>
        <taxon>unclassified sequences</taxon>
        <taxon>metagenomes</taxon>
        <taxon>organismal metagenomes</taxon>
    </lineage>
</organism>
<sequence>MTGGLVQLVAYGKENVYLNGKPQITFFKQIYRRHTNFATEDVPQNFQEQPNFGKKYTCKISTEGDLANKMCMKITLPYINLPNAKCRWNKYIGFSMINYVEVEIGNKIIDKHYGEWMYIWSCLTTRNIKDNGFNKLIGNVKELTEFSSSKEQYIVYVPLYFWFCRDSGLSVPLVSMQLDNININISFNPLSECLLVIPTYYIQCSNYLVNFEKYEIIAQASSLTGTTNYGIYYDYDIITQKLYYTPISQNKLDASAPIYNITNGYYVSPQVSATSFVIYNNTTYKNINMIDCVILVNYIYIDIDERKKFLSAKMDYLIEQLYYTPQITIQGTHPKIQLTIDQPCKLTVWLVQLDNMIYANEIYNYTSFYDNNTQESLLTQTLIKLNSQDRISQRTSVYYEYIQPIQHTNNVLPRGCFMYSYSLFPCESNPSGTTNMTEIDLIELGIKANNIISKSNTASFRSYSLCYNVWRVSSGVSATIFIN</sequence>
<dbReference type="InterPro" id="IPR016112">
    <property type="entry name" value="VP_dsDNA_II"/>
</dbReference>
<dbReference type="GO" id="GO:0005198">
    <property type="term" value="F:structural molecule activity"/>
    <property type="evidence" value="ECO:0007669"/>
    <property type="project" value="InterPro"/>
</dbReference>
<dbReference type="Pfam" id="PF04451">
    <property type="entry name" value="Capsid_NCLDV"/>
    <property type="match status" value="1"/>
</dbReference>
<feature type="domain" description="Major capsid protein C-terminal" evidence="1">
    <location>
        <begin position="305"/>
        <end position="476"/>
    </location>
</feature>
<evidence type="ECO:0008006" key="4">
    <source>
        <dbReference type="Google" id="ProtNLM"/>
    </source>
</evidence>
<dbReference type="InterPro" id="IPR007542">
    <property type="entry name" value="MCP_C"/>
</dbReference>
<evidence type="ECO:0000259" key="2">
    <source>
        <dbReference type="Pfam" id="PF16903"/>
    </source>
</evidence>
<dbReference type="InterPro" id="IPR038519">
    <property type="entry name" value="MCP_C_sf"/>
</dbReference>
<dbReference type="AlphaFoldDB" id="A0A6C0DYU8"/>
<accession>A0A6C0DYU8</accession>
<evidence type="ECO:0000259" key="1">
    <source>
        <dbReference type="Pfam" id="PF04451"/>
    </source>
</evidence>
<proteinExistence type="predicted"/>
<protein>
    <recommendedName>
        <fullName evidence="4">Major capsid protein N-terminal domain-containing protein</fullName>
    </recommendedName>
</protein>
<reference evidence="3" key="1">
    <citation type="journal article" date="2020" name="Nature">
        <title>Giant virus diversity and host interactions through global metagenomics.</title>
        <authorList>
            <person name="Schulz F."/>
            <person name="Roux S."/>
            <person name="Paez-Espino D."/>
            <person name="Jungbluth S."/>
            <person name="Walsh D.A."/>
            <person name="Denef V.J."/>
            <person name="McMahon K.D."/>
            <person name="Konstantinidis K.T."/>
            <person name="Eloe-Fadrosh E.A."/>
            <person name="Kyrpides N.C."/>
            <person name="Woyke T."/>
        </authorList>
    </citation>
    <scope>NUCLEOTIDE SEQUENCE</scope>
    <source>
        <strain evidence="3">GVMAG-M-3300023179-103</strain>
    </source>
</reference>
<dbReference type="Pfam" id="PF16903">
    <property type="entry name" value="Capsid_N"/>
    <property type="match status" value="1"/>
</dbReference>
<dbReference type="Gene3D" id="2.70.9.10">
    <property type="entry name" value="Adenovirus Type 2 Hexon, domain 4"/>
    <property type="match status" value="1"/>
</dbReference>
<dbReference type="SUPFAM" id="SSF49749">
    <property type="entry name" value="Group II dsDNA viruses VP"/>
    <property type="match status" value="2"/>
</dbReference>
<evidence type="ECO:0000313" key="3">
    <source>
        <dbReference type="EMBL" id="QHT22057.1"/>
    </source>
</evidence>
<dbReference type="Gene3D" id="2.70.9.20">
    <property type="entry name" value="Major capsid protein Vp54"/>
    <property type="match status" value="1"/>
</dbReference>
<dbReference type="EMBL" id="MN739701">
    <property type="protein sequence ID" value="QHT22057.1"/>
    <property type="molecule type" value="Genomic_DNA"/>
</dbReference>